<organism evidence="1 2">
    <name type="scientific">Sphaerodactylus townsendi</name>
    <dbReference type="NCBI Taxonomy" id="933632"/>
    <lineage>
        <taxon>Eukaryota</taxon>
        <taxon>Metazoa</taxon>
        <taxon>Chordata</taxon>
        <taxon>Craniata</taxon>
        <taxon>Vertebrata</taxon>
        <taxon>Euteleostomi</taxon>
        <taxon>Lepidosauria</taxon>
        <taxon>Squamata</taxon>
        <taxon>Bifurcata</taxon>
        <taxon>Gekkota</taxon>
        <taxon>Sphaerodactylidae</taxon>
        <taxon>Sphaerodactylus</taxon>
    </lineage>
</organism>
<name>A0ACB8GE42_9SAUR</name>
<dbReference type="Proteomes" id="UP000827872">
    <property type="component" value="Linkage Group LG01"/>
</dbReference>
<gene>
    <name evidence="1" type="ORF">K3G42_032594</name>
</gene>
<comment type="caution">
    <text evidence="1">The sequence shown here is derived from an EMBL/GenBank/DDBJ whole genome shotgun (WGS) entry which is preliminary data.</text>
</comment>
<keyword evidence="2" id="KW-1185">Reference proteome</keyword>
<protein>
    <submittedName>
        <fullName evidence="1">Uncharacterized protein</fullName>
    </submittedName>
</protein>
<accession>A0ACB8GE42</accession>
<reference evidence="1" key="1">
    <citation type="submission" date="2021-08" db="EMBL/GenBank/DDBJ databases">
        <title>The first chromosome-level gecko genome reveals the dynamic sex chromosomes of Neotropical dwarf geckos (Sphaerodactylidae: Sphaerodactylus).</title>
        <authorList>
            <person name="Pinto B.J."/>
            <person name="Keating S.E."/>
            <person name="Gamble T."/>
        </authorList>
    </citation>
    <scope>NUCLEOTIDE SEQUENCE</scope>
    <source>
        <strain evidence="1">TG3544</strain>
    </source>
</reference>
<proteinExistence type="predicted"/>
<evidence type="ECO:0000313" key="2">
    <source>
        <dbReference type="Proteomes" id="UP000827872"/>
    </source>
</evidence>
<evidence type="ECO:0000313" key="1">
    <source>
        <dbReference type="EMBL" id="KAH8017792.1"/>
    </source>
</evidence>
<sequence length="106" mass="11863">MFDSSRGCIEFYSSSVTQGEACWALQEADSRKQAGLTFRTRAIIFLALMLWPQRKKSAGKKWVCLPTLPNYLKGVGTVFGGFISAQSWRNAEAPTIFFLVNGHLRV</sequence>
<dbReference type="EMBL" id="CM037614">
    <property type="protein sequence ID" value="KAH8017792.1"/>
    <property type="molecule type" value="Genomic_DNA"/>
</dbReference>